<protein>
    <recommendedName>
        <fullName evidence="1">BTB domain-containing protein</fullName>
    </recommendedName>
</protein>
<dbReference type="EMBL" id="JAPFFF010000009">
    <property type="protein sequence ID" value="KAK8883023.1"/>
    <property type="molecule type" value="Genomic_DNA"/>
</dbReference>
<dbReference type="Gene3D" id="3.30.710.10">
    <property type="entry name" value="Potassium Channel Kv1.1, Chain A"/>
    <property type="match status" value="1"/>
</dbReference>
<accession>A0ABR2JX11</accession>
<dbReference type="InterPro" id="IPR051481">
    <property type="entry name" value="BTB-POZ/Galectin-3-binding"/>
</dbReference>
<sequence>MIIQKRLESNFSEYRKKGSFIDCKISFEDHEISAHRIILSKFSKFFLNLFVNSEEKFYTFKPNYNPQNMLEKVIDFFYENTIDKKILETNLIAFLAISRYYQIGILEELVTDLLPERINRDTALGFCQKCVEFKIQDQAKYFTPIIAENWKFYRRDKIFKNVDPYVLSLILLDKHMDDVNQKAKIQIIDEFYESYDRPITDSEREKLTNVIDWTIDNSYQYLTRYDFKCEWIDPRTIRPLLKRINKVRRPSYLKLRDKLENTNIENSGESSKLFLLTQMINIKQANPESEDGTLIVPVVNYLSTYGDLMEGYDAVSTGAISVSSSPPMSKDIKVNYALGVDPEQPFISVGKPTLQPFFELNFGPKSKLLVNEFQIKCSSKEKIDSKLKKMNKTPSKKLEDIGQICPNPTKVRITGCQSYPNESVILLYEGDFSESIILERDVCGPLSRIRFALTDDNVAGYNILRIFGIEVFGEFAL</sequence>
<name>A0ABR2JX11_9EUKA</name>
<keyword evidence="3" id="KW-1185">Reference proteome</keyword>
<evidence type="ECO:0000313" key="3">
    <source>
        <dbReference type="Proteomes" id="UP001470230"/>
    </source>
</evidence>
<comment type="caution">
    <text evidence="2">The sequence shown here is derived from an EMBL/GenBank/DDBJ whole genome shotgun (WGS) entry which is preliminary data.</text>
</comment>
<dbReference type="Proteomes" id="UP001470230">
    <property type="component" value="Unassembled WGS sequence"/>
</dbReference>
<evidence type="ECO:0000259" key="1">
    <source>
        <dbReference type="PROSITE" id="PS50097"/>
    </source>
</evidence>
<reference evidence="2 3" key="1">
    <citation type="submission" date="2024-04" db="EMBL/GenBank/DDBJ databases">
        <title>Tritrichomonas musculus Genome.</title>
        <authorList>
            <person name="Alves-Ferreira E."/>
            <person name="Grigg M."/>
            <person name="Lorenzi H."/>
            <person name="Galac M."/>
        </authorList>
    </citation>
    <scope>NUCLEOTIDE SEQUENCE [LARGE SCALE GENOMIC DNA]</scope>
    <source>
        <strain evidence="2 3">EAF2021</strain>
    </source>
</reference>
<dbReference type="PROSITE" id="PS50097">
    <property type="entry name" value="BTB"/>
    <property type="match status" value="1"/>
</dbReference>
<dbReference type="SMART" id="SM00225">
    <property type="entry name" value="BTB"/>
    <property type="match status" value="1"/>
</dbReference>
<organism evidence="2 3">
    <name type="scientific">Tritrichomonas musculus</name>
    <dbReference type="NCBI Taxonomy" id="1915356"/>
    <lineage>
        <taxon>Eukaryota</taxon>
        <taxon>Metamonada</taxon>
        <taxon>Parabasalia</taxon>
        <taxon>Tritrichomonadida</taxon>
        <taxon>Tritrichomonadidae</taxon>
        <taxon>Tritrichomonas</taxon>
    </lineage>
</organism>
<dbReference type="SUPFAM" id="SSF54695">
    <property type="entry name" value="POZ domain"/>
    <property type="match status" value="1"/>
</dbReference>
<dbReference type="InterPro" id="IPR000210">
    <property type="entry name" value="BTB/POZ_dom"/>
</dbReference>
<proteinExistence type="predicted"/>
<gene>
    <name evidence="2" type="ORF">M9Y10_045671</name>
</gene>
<dbReference type="PANTHER" id="PTHR24410">
    <property type="entry name" value="HL07962P-RELATED"/>
    <property type="match status" value="1"/>
</dbReference>
<evidence type="ECO:0000313" key="2">
    <source>
        <dbReference type="EMBL" id="KAK8883023.1"/>
    </source>
</evidence>
<dbReference type="CDD" id="cd18186">
    <property type="entry name" value="BTB_POZ_ZBTB_KLHL-like"/>
    <property type="match status" value="1"/>
</dbReference>
<dbReference type="PANTHER" id="PTHR24410:SF23">
    <property type="entry name" value="BTB DOMAIN-CONTAINING PROTEIN-RELATED"/>
    <property type="match status" value="1"/>
</dbReference>
<dbReference type="InterPro" id="IPR011333">
    <property type="entry name" value="SKP1/BTB/POZ_sf"/>
</dbReference>
<feature type="domain" description="BTB" evidence="1">
    <location>
        <begin position="21"/>
        <end position="86"/>
    </location>
</feature>
<dbReference type="Pfam" id="PF00651">
    <property type="entry name" value="BTB"/>
    <property type="match status" value="1"/>
</dbReference>